<protein>
    <submittedName>
        <fullName evidence="1">Uncharacterized protein</fullName>
    </submittedName>
</protein>
<evidence type="ECO:0000313" key="2">
    <source>
        <dbReference type="Proteomes" id="UP000199048"/>
    </source>
</evidence>
<keyword evidence="2" id="KW-1185">Reference proteome</keyword>
<dbReference type="EMBL" id="FOTK01000027">
    <property type="protein sequence ID" value="SFM32568.1"/>
    <property type="molecule type" value="Genomic_DNA"/>
</dbReference>
<name>A0A1I4PXM6_9HYPH</name>
<dbReference type="AlphaFoldDB" id="A0A1I4PXM6"/>
<organism evidence="1 2">
    <name type="scientific">Methylobacterium pseudosasicola</name>
    <dbReference type="NCBI Taxonomy" id="582667"/>
    <lineage>
        <taxon>Bacteria</taxon>
        <taxon>Pseudomonadati</taxon>
        <taxon>Pseudomonadota</taxon>
        <taxon>Alphaproteobacteria</taxon>
        <taxon>Hyphomicrobiales</taxon>
        <taxon>Methylobacteriaceae</taxon>
        <taxon>Methylobacterium</taxon>
    </lineage>
</organism>
<evidence type="ECO:0000313" key="1">
    <source>
        <dbReference type="EMBL" id="SFM32568.1"/>
    </source>
</evidence>
<gene>
    <name evidence="1" type="ORF">SAMN05192568_102716</name>
</gene>
<accession>A0A1I4PXM6</accession>
<dbReference type="STRING" id="582667.SAMN05192568_102716"/>
<dbReference type="RefSeq" id="WP_092044116.1">
    <property type="nucleotide sequence ID" value="NZ_FOTK01000027.1"/>
</dbReference>
<sequence>MSASDRAPEGGRRPANANAKVMLYVAPSVHKAMAQVALDEDRSTSSVYVEAAQAFLEARVKRAAPEHAAGVVPGASTVTELAEAIERQGRRIEELHAAIGLGRGAPPQGDRPPAGTKAAEAMRVILGIVRAAGAPGLSSLHLGAAIRAAGLVPGTAETAKAVLNGAGLVRFEGRRWYVDGA</sequence>
<proteinExistence type="predicted"/>
<dbReference type="OrthoDB" id="7997751at2"/>
<reference evidence="2" key="1">
    <citation type="submission" date="2016-10" db="EMBL/GenBank/DDBJ databases">
        <authorList>
            <person name="Varghese N."/>
            <person name="Submissions S."/>
        </authorList>
    </citation>
    <scope>NUCLEOTIDE SEQUENCE [LARGE SCALE GENOMIC DNA]</scope>
    <source>
        <strain evidence="2">BL36</strain>
    </source>
</reference>
<dbReference type="Proteomes" id="UP000199048">
    <property type="component" value="Unassembled WGS sequence"/>
</dbReference>